<comment type="caution">
    <text evidence="2">The sequence shown here is derived from an EMBL/GenBank/DDBJ whole genome shotgun (WGS) entry which is preliminary data.</text>
</comment>
<proteinExistence type="predicted"/>
<name>A0A0G2HJ65_9SYNE</name>
<dbReference type="PATRIC" id="fig|1604020.3.peg.2260"/>
<keyword evidence="1" id="KW-0472">Membrane</keyword>
<sequence>MKTVGETMTTAGGAVGGAVTSAGKGAATATSHAMKTVAFNFIKYLVGRAYALIKEPAKIFLSIILLAVLIRLSLPYFISFFSYLIAKFLLWFFSPFYHIPDNISHAIQDLGDALATARGAVGDVVAAAGKATSDAAGHVM</sequence>
<keyword evidence="1" id="KW-0812">Transmembrane</keyword>
<dbReference type="AlphaFoldDB" id="A0A0G2HJ65"/>
<feature type="transmembrane region" description="Helical" evidence="1">
    <location>
        <begin position="57"/>
        <end position="74"/>
    </location>
</feature>
<organism evidence="2 3">
    <name type="scientific">Candidatus Synechococcus spongiarum SP3</name>
    <dbReference type="NCBI Taxonomy" id="1604020"/>
    <lineage>
        <taxon>Bacteria</taxon>
        <taxon>Bacillati</taxon>
        <taxon>Cyanobacteriota</taxon>
        <taxon>Cyanophyceae</taxon>
        <taxon>Synechococcales</taxon>
        <taxon>Synechococcaceae</taxon>
        <taxon>Synechococcus</taxon>
    </lineage>
</organism>
<protein>
    <submittedName>
        <fullName evidence="2">Uncharacterized protein</fullName>
    </submittedName>
</protein>
<reference evidence="2 3" key="1">
    <citation type="submission" date="2015-01" db="EMBL/GenBank/DDBJ databases">
        <title>Lifestyle Evolution in Cyanobacterial Symbionts of Sponges.</title>
        <authorList>
            <person name="Burgsdorf I."/>
            <person name="Slaby B.M."/>
            <person name="Handley K.M."/>
            <person name="Haber M."/>
            <person name="Blom J."/>
            <person name="Marshall C.W."/>
            <person name="Gilbert J.A."/>
            <person name="Hentschel U."/>
            <person name="Steindler L."/>
        </authorList>
    </citation>
    <scope>NUCLEOTIDE SEQUENCE [LARGE SCALE GENOMIC DNA]</scope>
    <source>
        <strain evidence="2">SP3</strain>
    </source>
</reference>
<evidence type="ECO:0000313" key="2">
    <source>
        <dbReference type="EMBL" id="KKZ10589.1"/>
    </source>
</evidence>
<evidence type="ECO:0000313" key="3">
    <source>
        <dbReference type="Proteomes" id="UP000035067"/>
    </source>
</evidence>
<evidence type="ECO:0000256" key="1">
    <source>
        <dbReference type="SAM" id="Phobius"/>
    </source>
</evidence>
<dbReference type="Proteomes" id="UP000035067">
    <property type="component" value="Unassembled WGS sequence"/>
</dbReference>
<feature type="non-terminal residue" evidence="2">
    <location>
        <position position="140"/>
    </location>
</feature>
<gene>
    <name evidence="2" type="ORF">TE42_09740</name>
</gene>
<accession>A0A0G2HJ65</accession>
<dbReference type="EMBL" id="JXQG01000083">
    <property type="protein sequence ID" value="KKZ10589.1"/>
    <property type="molecule type" value="Genomic_DNA"/>
</dbReference>
<keyword evidence="1" id="KW-1133">Transmembrane helix</keyword>